<keyword evidence="2" id="KW-1185">Reference proteome</keyword>
<dbReference type="EMBL" id="CM037019">
    <property type="protein sequence ID" value="KAH7672762.1"/>
    <property type="molecule type" value="Genomic_DNA"/>
</dbReference>
<proteinExistence type="predicted"/>
<comment type="caution">
    <text evidence="1">The sequence shown here is derived from an EMBL/GenBank/DDBJ whole genome shotgun (WGS) entry which is preliminary data.</text>
</comment>
<protein>
    <submittedName>
        <fullName evidence="1">Uncharacterized protein</fullName>
    </submittedName>
</protein>
<accession>A0ACB7VGC5</accession>
<name>A0ACB7VGC5_DIOAL</name>
<reference evidence="2" key="1">
    <citation type="journal article" date="2022" name="Nat. Commun.">
        <title>Chromosome evolution and the genetic basis of agronomically important traits in greater yam.</title>
        <authorList>
            <person name="Bredeson J.V."/>
            <person name="Lyons J.B."/>
            <person name="Oniyinde I.O."/>
            <person name="Okereke N.R."/>
            <person name="Kolade O."/>
            <person name="Nnabue I."/>
            <person name="Nwadili C.O."/>
            <person name="Hribova E."/>
            <person name="Parker M."/>
            <person name="Nwogha J."/>
            <person name="Shu S."/>
            <person name="Carlson J."/>
            <person name="Kariba R."/>
            <person name="Muthemba S."/>
            <person name="Knop K."/>
            <person name="Barton G.J."/>
            <person name="Sherwood A.V."/>
            <person name="Lopez-Montes A."/>
            <person name="Asiedu R."/>
            <person name="Jamnadass R."/>
            <person name="Muchugi A."/>
            <person name="Goodstein D."/>
            <person name="Egesi C.N."/>
            <person name="Featherston J."/>
            <person name="Asfaw A."/>
            <person name="Simpson G.G."/>
            <person name="Dolezel J."/>
            <person name="Hendre P.S."/>
            <person name="Van Deynze A."/>
            <person name="Kumar P.L."/>
            <person name="Obidiegwu J.E."/>
            <person name="Bhattacharjee R."/>
            <person name="Rokhsar D.S."/>
        </authorList>
    </citation>
    <scope>NUCLEOTIDE SEQUENCE [LARGE SCALE GENOMIC DNA]</scope>
    <source>
        <strain evidence="2">cv. TDa95/00328</strain>
    </source>
</reference>
<evidence type="ECO:0000313" key="2">
    <source>
        <dbReference type="Proteomes" id="UP000827976"/>
    </source>
</evidence>
<sequence>MASGDEAIEIASLERSLLSGGDGDDDDGMIMYDASFEEMEDNYVNYHTTRWVIYSLLLVLAWGIGLIMLLYLPIWRFVLRKGFQSRKLYVSSDCIVYKVTKPVIFPCFGIFKREKHVLLPSVVDVVVEQGYLQSFYGIYSIRIVNVGVRRPASDGVKILGVANPRAFRKAVLTLLASMRRESFSQQPYATEGTHSFDSGRPHGVLLAARSLRNNGLLPSTSERILQRLEEVGSSVKRVQALIEKQNQNSESETTL</sequence>
<gene>
    <name evidence="1" type="ORF">IHE45_09G078100</name>
</gene>
<dbReference type="Proteomes" id="UP000827976">
    <property type="component" value="Chromosome 9"/>
</dbReference>
<evidence type="ECO:0000313" key="1">
    <source>
        <dbReference type="EMBL" id="KAH7672762.1"/>
    </source>
</evidence>
<organism evidence="1 2">
    <name type="scientific">Dioscorea alata</name>
    <name type="common">Purple yam</name>
    <dbReference type="NCBI Taxonomy" id="55571"/>
    <lineage>
        <taxon>Eukaryota</taxon>
        <taxon>Viridiplantae</taxon>
        <taxon>Streptophyta</taxon>
        <taxon>Embryophyta</taxon>
        <taxon>Tracheophyta</taxon>
        <taxon>Spermatophyta</taxon>
        <taxon>Magnoliopsida</taxon>
        <taxon>Liliopsida</taxon>
        <taxon>Dioscoreales</taxon>
        <taxon>Dioscoreaceae</taxon>
        <taxon>Dioscorea</taxon>
    </lineage>
</organism>